<dbReference type="Proteomes" id="UP000236447">
    <property type="component" value="Chromosome"/>
</dbReference>
<dbReference type="Gene3D" id="3.30.450.20">
    <property type="entry name" value="PAS domain"/>
    <property type="match status" value="1"/>
</dbReference>
<accession>A0A2I7K5W7</accession>
<evidence type="ECO:0000313" key="4">
    <source>
        <dbReference type="Proteomes" id="UP000236447"/>
    </source>
</evidence>
<evidence type="ECO:0000256" key="1">
    <source>
        <dbReference type="SAM" id="MobiDB-lite"/>
    </source>
</evidence>
<feature type="region of interest" description="Disordered" evidence="1">
    <location>
        <begin position="121"/>
        <end position="149"/>
    </location>
</feature>
<feature type="domain" description="PAS" evidence="2">
    <location>
        <begin position="26"/>
        <end position="107"/>
    </location>
</feature>
<feature type="compositionally biased region" description="Basic and acidic residues" evidence="1">
    <location>
        <begin position="133"/>
        <end position="149"/>
    </location>
</feature>
<dbReference type="RefSeq" id="WP_102876191.1">
    <property type="nucleotide sequence ID" value="NZ_CP010650.1"/>
</dbReference>
<dbReference type="Pfam" id="PF13426">
    <property type="entry name" value="PAS_9"/>
    <property type="match status" value="1"/>
</dbReference>
<dbReference type="SUPFAM" id="SSF55785">
    <property type="entry name" value="PYP-like sensor domain (PAS domain)"/>
    <property type="match status" value="1"/>
</dbReference>
<dbReference type="AlphaFoldDB" id="A0A2I7K5W7"/>
<dbReference type="CDD" id="cd00130">
    <property type="entry name" value="PAS"/>
    <property type="match status" value="1"/>
</dbReference>
<proteinExistence type="predicted"/>
<dbReference type="InterPro" id="IPR035965">
    <property type="entry name" value="PAS-like_dom_sf"/>
</dbReference>
<evidence type="ECO:0000259" key="2">
    <source>
        <dbReference type="Pfam" id="PF13426"/>
    </source>
</evidence>
<name>A0A2I7K5W7_9RHOB</name>
<protein>
    <submittedName>
        <fullName evidence="3">PAS domain protein</fullName>
    </submittedName>
</protein>
<dbReference type="GeneID" id="57287395"/>
<reference evidence="3 4" key="1">
    <citation type="journal article" date="2017" name="Front. Microbiol.">
        <title>Phaeobacter piscinae sp. nov., a species of the Roseobacter group and potential aquaculture probiont.</title>
        <authorList>
            <person name="Sonnenschein E.C."/>
            <person name="Phippen C.B.W."/>
            <person name="Nielsen K.F."/>
            <person name="Mateiu R.V."/>
            <person name="Melchiorsen J."/>
            <person name="Gram L."/>
            <person name="Overmann J."/>
            <person name="Freese H.M."/>
        </authorList>
    </citation>
    <scope>NUCLEOTIDE SEQUENCE [LARGE SCALE GENOMIC DNA]</scope>
    <source>
        <strain evidence="3 4">P88</strain>
    </source>
</reference>
<sequence>MNLLGSLLRYSSLPLSLINPEAEELELSFVNPAFEKATGYRAEDVLDRPCPLFDGPAVKQNTISELKIARDRCKRISRTLWNYDASGRPFECLTYIDPITVTPGVIVLLGCHFMLSPELSSPPPLTQTEDEGVADRVSAHGPTDRESERAAELHDLENQKDELLDYARKALLRCLEMRRNTLYSRIDLYFNRRRGNLLGAEPQDVDAAAMARDPLLGQRENQA</sequence>
<organism evidence="3 4">
    <name type="scientific">Phaeobacter inhibens</name>
    <dbReference type="NCBI Taxonomy" id="221822"/>
    <lineage>
        <taxon>Bacteria</taxon>
        <taxon>Pseudomonadati</taxon>
        <taxon>Pseudomonadota</taxon>
        <taxon>Alphaproteobacteria</taxon>
        <taxon>Rhodobacterales</taxon>
        <taxon>Roseobacteraceae</taxon>
        <taxon>Phaeobacter</taxon>
    </lineage>
</organism>
<dbReference type="InterPro" id="IPR000014">
    <property type="entry name" value="PAS"/>
</dbReference>
<dbReference type="EMBL" id="CP010725">
    <property type="protein sequence ID" value="AUQ97963.1"/>
    <property type="molecule type" value="Genomic_DNA"/>
</dbReference>
<gene>
    <name evidence="3" type="ORF">PhaeoP88_00566</name>
</gene>
<reference evidence="3 4" key="2">
    <citation type="journal article" date="2017" name="Genome Biol. Evol.">
        <title>Trajectories and Drivers of Genome Evolution in Surface-Associated Marine Phaeobacter.</title>
        <authorList>
            <person name="Freese H.M."/>
            <person name="Sikorski J."/>
            <person name="Bunk B."/>
            <person name="Scheuner C."/>
            <person name="Meier-Kolthoff J.P."/>
            <person name="Sproer C."/>
            <person name="Gram L."/>
            <person name="Overmann J."/>
        </authorList>
    </citation>
    <scope>NUCLEOTIDE SEQUENCE [LARGE SCALE GENOMIC DNA]</scope>
    <source>
        <strain evidence="3 4">P88</strain>
    </source>
</reference>
<evidence type="ECO:0000313" key="3">
    <source>
        <dbReference type="EMBL" id="AUQ97963.1"/>
    </source>
</evidence>